<dbReference type="InterPro" id="IPR011009">
    <property type="entry name" value="Kinase-like_dom_sf"/>
</dbReference>
<proteinExistence type="predicted"/>
<evidence type="ECO:0000259" key="1">
    <source>
        <dbReference type="Pfam" id="PF01636"/>
    </source>
</evidence>
<dbReference type="Gene3D" id="3.90.1200.10">
    <property type="match status" value="1"/>
</dbReference>
<dbReference type="Pfam" id="PF01636">
    <property type="entry name" value="APH"/>
    <property type="match status" value="1"/>
</dbReference>
<sequence>MTSDLQKTLCQYFPDLLNGRFTVLPTVFEDSSHQIWFYDDAGQRDVIKVLNSVTHDAGPFWQGMQALFDVDLPQQISKFETLYPMVADATELRIPALRQLWLKPSAGLWGLRTDCLPGRAVTAESVTSEMVAQLARHLAGLHRVSFEGFGDITCPEFNRQNHQAWSNHLKTWLEQQATPEKGVPASERDALLAECDKVFQPDVDAGPFGIIMPDLRWDQFLQQDGRLTGLTDLDALVAGPIALDWVLVELLLNENQFDEFCNEYQKVAEIPTVSEVREPYRAALFLMNVFGESNYQAWQERPVWLD</sequence>
<reference evidence="2 3" key="1">
    <citation type="journal article" date="2018" name="Environ. Microbiol.">
        <title>Genomes of ubiquitous marine and hypersaline Hydrogenovibrio, Thiomicrorhabdus and Thiomicrospira spp. encode a diversity of mechanisms to sustain chemolithoautotrophy in heterogeneous environments.</title>
        <authorList>
            <person name="Scott K.M."/>
            <person name="Williams J."/>
            <person name="Porter C.M.B."/>
            <person name="Russel S."/>
            <person name="Harmer T.L."/>
            <person name="Paul J.H."/>
            <person name="Antonen K.M."/>
            <person name="Bridges M.K."/>
            <person name="Camper G.J."/>
            <person name="Campla C.K."/>
            <person name="Casella L.G."/>
            <person name="Chase E."/>
            <person name="Conrad J.W."/>
            <person name="Cruz M.C."/>
            <person name="Dunlap D.S."/>
            <person name="Duran L."/>
            <person name="Fahsbender E.M."/>
            <person name="Goldsmith D.B."/>
            <person name="Keeley R.F."/>
            <person name="Kondoff M.R."/>
            <person name="Kussy B.I."/>
            <person name="Lane M.K."/>
            <person name="Lawler S."/>
            <person name="Leigh B.A."/>
            <person name="Lewis C."/>
            <person name="Lostal L.M."/>
            <person name="Marking D."/>
            <person name="Mancera P.A."/>
            <person name="McClenthan E.C."/>
            <person name="McIntyre E.A."/>
            <person name="Mine J.A."/>
            <person name="Modi S."/>
            <person name="Moore B.D."/>
            <person name="Morgan W.A."/>
            <person name="Nelson K.M."/>
            <person name="Nguyen K.N."/>
            <person name="Ogburn N."/>
            <person name="Parrino D.G."/>
            <person name="Pedapudi A.D."/>
            <person name="Pelham R.P."/>
            <person name="Preece A.M."/>
            <person name="Rampersad E.A."/>
            <person name="Richardson J.C."/>
            <person name="Rodgers C.M."/>
            <person name="Schaffer B.L."/>
            <person name="Sheridan N.E."/>
            <person name="Solone M.R."/>
            <person name="Staley Z.R."/>
            <person name="Tabuchi M."/>
            <person name="Waide R.J."/>
            <person name="Wanjugi P.W."/>
            <person name="Young S."/>
            <person name="Clum A."/>
            <person name="Daum C."/>
            <person name="Huntemann M."/>
            <person name="Ivanova N."/>
            <person name="Kyrpides N."/>
            <person name="Mikhailova N."/>
            <person name="Palaniappan K."/>
            <person name="Pillay M."/>
            <person name="Reddy T.B.K."/>
            <person name="Shapiro N."/>
            <person name="Stamatis D."/>
            <person name="Varghese N."/>
            <person name="Woyke T."/>
            <person name="Boden R."/>
            <person name="Freyermuth S.K."/>
            <person name="Kerfeld C.A."/>
        </authorList>
    </citation>
    <scope>NUCLEOTIDE SEQUENCE [LARGE SCALE GENOMIC DNA]</scope>
    <source>
        <strain evidence="2 3">JR-2</strain>
    </source>
</reference>
<dbReference type="AlphaFoldDB" id="A0A410H5M3"/>
<gene>
    <name evidence="2" type="ORF">EPV75_11450</name>
</gene>
<dbReference type="RefSeq" id="WP_128385485.1">
    <property type="nucleotide sequence ID" value="NZ_CP035033.1"/>
</dbReference>
<protein>
    <recommendedName>
        <fullName evidence="1">Aminoglycoside phosphotransferase domain-containing protein</fullName>
    </recommendedName>
</protein>
<dbReference type="Proteomes" id="UP000285478">
    <property type="component" value="Chromosome"/>
</dbReference>
<name>A0A410H5M3_9GAMM</name>
<feature type="domain" description="Aminoglycoside phosphotransferase" evidence="1">
    <location>
        <begin position="110"/>
        <end position="248"/>
    </location>
</feature>
<evidence type="ECO:0000313" key="2">
    <source>
        <dbReference type="EMBL" id="QAB16234.1"/>
    </source>
</evidence>
<dbReference type="InterPro" id="IPR002575">
    <property type="entry name" value="Aminoglycoside_PTrfase"/>
</dbReference>
<dbReference type="SUPFAM" id="SSF56112">
    <property type="entry name" value="Protein kinase-like (PK-like)"/>
    <property type="match status" value="1"/>
</dbReference>
<accession>A0A410H5M3</accession>
<evidence type="ECO:0000313" key="3">
    <source>
        <dbReference type="Proteomes" id="UP000285478"/>
    </source>
</evidence>
<dbReference type="EMBL" id="CP035033">
    <property type="protein sequence ID" value="QAB16234.1"/>
    <property type="molecule type" value="Genomic_DNA"/>
</dbReference>
<keyword evidence="3" id="KW-1185">Reference proteome</keyword>
<dbReference type="KEGG" id="htr:EPV75_11450"/>
<organism evidence="2 3">
    <name type="scientific">Hydrogenovibrio thermophilus</name>
    <dbReference type="NCBI Taxonomy" id="265883"/>
    <lineage>
        <taxon>Bacteria</taxon>
        <taxon>Pseudomonadati</taxon>
        <taxon>Pseudomonadota</taxon>
        <taxon>Gammaproteobacteria</taxon>
        <taxon>Thiotrichales</taxon>
        <taxon>Piscirickettsiaceae</taxon>
        <taxon>Hydrogenovibrio</taxon>
    </lineage>
</organism>